<accession>A0ABW9ZYA2</accession>
<gene>
    <name evidence="1" type="ORF">GW534_00065</name>
</gene>
<dbReference type="InterPro" id="IPR010368">
    <property type="entry name" value="Com_YlbF"/>
</dbReference>
<dbReference type="PANTHER" id="PTHR38448:SF2">
    <property type="entry name" value="REGULATORY PROTEIN YLBF"/>
    <property type="match status" value="1"/>
</dbReference>
<evidence type="ECO:0000313" key="2">
    <source>
        <dbReference type="Proteomes" id="UP000743899"/>
    </source>
</evidence>
<keyword evidence="2" id="KW-1185">Reference proteome</keyword>
<sequence>MLATLERVQILDTAEDIARMIIDSEVAENYRQRLYKMKTDPETQNKINRFTKLKEQYEYVQRFGRYHPDYQTIMKETRLAKREMDMDDNVASFKQAETALQNLLDEISYIIGRSVSESVKVDTGNPFFETKHKVGCSTGGSCGCSA</sequence>
<dbReference type="Gene3D" id="1.20.1500.10">
    <property type="entry name" value="YheA/YmcA-like"/>
    <property type="match status" value="1"/>
</dbReference>
<dbReference type="InterPro" id="IPR023378">
    <property type="entry name" value="YheA/YmcA-like_dom_sf"/>
</dbReference>
<dbReference type="SUPFAM" id="SSF158622">
    <property type="entry name" value="YheA/YmcA-like"/>
    <property type="match status" value="1"/>
</dbReference>
<dbReference type="InterPro" id="IPR052767">
    <property type="entry name" value="Bact_com_dev_regulator"/>
</dbReference>
<evidence type="ECO:0000313" key="1">
    <source>
        <dbReference type="EMBL" id="NCU16168.1"/>
    </source>
</evidence>
<comment type="caution">
    <text evidence="1">The sequence shown here is derived from an EMBL/GenBank/DDBJ whole genome shotgun (WGS) entry which is preliminary data.</text>
</comment>
<dbReference type="EMBL" id="JAACYS010000001">
    <property type="protein sequence ID" value="NCU16168.1"/>
    <property type="molecule type" value="Genomic_DNA"/>
</dbReference>
<organism evidence="1 2">
    <name type="scientific">Pallidibacillus pasinlerensis</name>
    <dbReference type="NCBI Taxonomy" id="2703818"/>
    <lineage>
        <taxon>Bacteria</taxon>
        <taxon>Bacillati</taxon>
        <taxon>Bacillota</taxon>
        <taxon>Bacilli</taxon>
        <taxon>Bacillales</taxon>
        <taxon>Bacillaceae</taxon>
        <taxon>Pallidibacillus</taxon>
    </lineage>
</organism>
<dbReference type="PANTHER" id="PTHR38448">
    <property type="entry name" value="REGULATORY PROTEIN YLBF-RELATED"/>
    <property type="match status" value="1"/>
</dbReference>
<dbReference type="Pfam" id="PF06133">
    <property type="entry name" value="Com_YlbF"/>
    <property type="match status" value="1"/>
</dbReference>
<dbReference type="RefSeq" id="WP_161919005.1">
    <property type="nucleotide sequence ID" value="NZ_JAACYS010000001.1"/>
</dbReference>
<name>A0ABW9ZYA2_9BACI</name>
<protein>
    <submittedName>
        <fullName evidence="1">YlbF family regulator</fullName>
    </submittedName>
</protein>
<dbReference type="Proteomes" id="UP000743899">
    <property type="component" value="Unassembled WGS sequence"/>
</dbReference>
<proteinExistence type="predicted"/>
<reference evidence="1 2" key="1">
    <citation type="submission" date="2020-01" db="EMBL/GenBank/DDBJ databases">
        <title>A novel Bacillus sp. from Pasinler.</title>
        <authorList>
            <person name="Adiguzel A."/>
            <person name="Ay H."/>
            <person name="Baltaci M.O."/>
        </authorList>
    </citation>
    <scope>NUCLEOTIDE SEQUENCE [LARGE SCALE GENOMIC DNA]</scope>
    <source>
        <strain evidence="1 2">P1</strain>
    </source>
</reference>